<dbReference type="EMBL" id="QXMN01000056">
    <property type="protein sequence ID" value="RIX74019.1"/>
    <property type="molecule type" value="Genomic_DNA"/>
</dbReference>
<organism evidence="1 2">
    <name type="scientific">Acidovorax cavernicola</name>
    <dbReference type="NCBI Taxonomy" id="1675792"/>
    <lineage>
        <taxon>Bacteria</taxon>
        <taxon>Pseudomonadati</taxon>
        <taxon>Pseudomonadota</taxon>
        <taxon>Betaproteobacteria</taxon>
        <taxon>Burkholderiales</taxon>
        <taxon>Comamonadaceae</taxon>
        <taxon>Acidovorax</taxon>
    </lineage>
</organism>
<protein>
    <submittedName>
        <fullName evidence="1">DUF1059 domain-containing protein</fullName>
    </submittedName>
</protein>
<name>A0A9X8CZI5_9BURK</name>
<dbReference type="OrthoDB" id="4560214at2"/>
<sequence>MSRQYIDCREYPSTMNCSVALCADSEGELLDAAVQHAVAVHGHTDTPELRKQLATMFKAGTPPVQVEPAKTPA</sequence>
<dbReference type="RefSeq" id="WP_119557855.1">
    <property type="nucleotide sequence ID" value="NZ_QXMN01000056.1"/>
</dbReference>
<dbReference type="Proteomes" id="UP000265619">
    <property type="component" value="Unassembled WGS sequence"/>
</dbReference>
<dbReference type="AlphaFoldDB" id="A0A9X8CZI5"/>
<reference evidence="1 2" key="1">
    <citation type="submission" date="2018-09" db="EMBL/GenBank/DDBJ databases">
        <title>Acidovorax cavernicola nov. sp. isolated from Gruta de las Maravillas (Aracena, Spain).</title>
        <authorList>
            <person name="Jurado V."/>
            <person name="Gutierrez-Patricio S."/>
            <person name="Gonzalez-Pimentel J.L."/>
            <person name="Miller A.Z."/>
            <person name="Laiz L."/>
            <person name="Saiz-Jimenez C."/>
        </authorList>
    </citation>
    <scope>NUCLEOTIDE SEQUENCE [LARGE SCALE GENOMIC DNA]</scope>
    <source>
        <strain evidence="1 2">1011MAR4D40.2</strain>
    </source>
</reference>
<dbReference type="Pfam" id="PF06348">
    <property type="entry name" value="DUF1059"/>
    <property type="match status" value="1"/>
</dbReference>
<dbReference type="InterPro" id="IPR009409">
    <property type="entry name" value="DUF1059"/>
</dbReference>
<comment type="caution">
    <text evidence="1">The sequence shown here is derived from an EMBL/GenBank/DDBJ whole genome shotgun (WGS) entry which is preliminary data.</text>
</comment>
<gene>
    <name evidence="1" type="ORF">D3H34_28160</name>
</gene>
<keyword evidence="2" id="KW-1185">Reference proteome</keyword>
<evidence type="ECO:0000313" key="2">
    <source>
        <dbReference type="Proteomes" id="UP000265619"/>
    </source>
</evidence>
<evidence type="ECO:0000313" key="1">
    <source>
        <dbReference type="EMBL" id="RIX74019.1"/>
    </source>
</evidence>
<accession>A0A9X8CZI5</accession>
<proteinExistence type="predicted"/>